<evidence type="ECO:0000256" key="1">
    <source>
        <dbReference type="ARBA" id="ARBA00006243"/>
    </source>
</evidence>
<evidence type="ECO:0000313" key="5">
    <source>
        <dbReference type="Proteomes" id="UP000468638"/>
    </source>
</evidence>
<comment type="caution">
    <text evidence="4">The sequence shown here is derived from an EMBL/GenBank/DDBJ whole genome shotgun (WGS) entry which is preliminary data.</text>
</comment>
<dbReference type="EMBL" id="WMEQ01000022">
    <property type="protein sequence ID" value="MYL35827.1"/>
    <property type="molecule type" value="Genomic_DNA"/>
</dbReference>
<dbReference type="RefSeq" id="WP_160910254.1">
    <property type="nucleotide sequence ID" value="NZ_WMEQ01000022.1"/>
</dbReference>
<dbReference type="SUPFAM" id="SSF56042">
    <property type="entry name" value="PurM C-terminal domain-like"/>
    <property type="match status" value="1"/>
</dbReference>
<dbReference type="Gene3D" id="3.30.1330.10">
    <property type="entry name" value="PurM-like, N-terminal domain"/>
    <property type="match status" value="1"/>
</dbReference>
<dbReference type="InterPro" id="IPR036921">
    <property type="entry name" value="PurM-like_N_sf"/>
</dbReference>
<organism evidence="4 5">
    <name type="scientific">Pontibacillus yanchengensis</name>
    <dbReference type="NCBI Taxonomy" id="462910"/>
    <lineage>
        <taxon>Bacteria</taxon>
        <taxon>Bacillati</taxon>
        <taxon>Bacillota</taxon>
        <taxon>Bacilli</taxon>
        <taxon>Bacillales</taxon>
        <taxon>Bacillaceae</taxon>
        <taxon>Pontibacillus</taxon>
    </lineage>
</organism>
<evidence type="ECO:0000313" key="4">
    <source>
        <dbReference type="EMBL" id="MYL35827.1"/>
    </source>
</evidence>
<dbReference type="OrthoDB" id="9801934at2"/>
<dbReference type="CDD" id="cd02197">
    <property type="entry name" value="HypE"/>
    <property type="match status" value="1"/>
</dbReference>
<sequence>MVKRISLAHGEGGELTHQLIQEVFIKSFGHSEEAQFDAAICKAPSQTIAVTTDSYVINPIFFPGGNIGKLAITGTVNDLAVSGAIPRIITVGFIIEEGFPLPDLKEIVQSMAREAEHAGVKIIAGDTKVVEKGSVDGVFINTTAIGEIQDKHQLNPNSIEEGDAVIVSGSVGDHGISILGARKEMGLLTDIESDCASLNYLTQELIDNVNGIRLMRDATRGGLATTLVELCEDFQFTVELNAASLPVSNGVKGACDILGFDPLYLANEGKLVMIVDANSKQNVLDIMTNHKLGEKACVIGEVQSCEEKGKLYLRTAVGTTRRLQRLSGMLLPRIC</sequence>
<dbReference type="AlphaFoldDB" id="A0A6I5A687"/>
<dbReference type="SUPFAM" id="SSF55326">
    <property type="entry name" value="PurM N-terminal domain-like"/>
    <property type="match status" value="1"/>
</dbReference>
<dbReference type="InterPro" id="IPR016188">
    <property type="entry name" value="PurM-like_N"/>
</dbReference>
<dbReference type="PIRSF" id="PIRSF005644">
    <property type="entry name" value="Hdrgns_mtr_HypE"/>
    <property type="match status" value="1"/>
</dbReference>
<dbReference type="NCBIfam" id="TIGR02124">
    <property type="entry name" value="hypE"/>
    <property type="match status" value="1"/>
</dbReference>
<dbReference type="PANTHER" id="PTHR30303:SF0">
    <property type="entry name" value="CARBAMOYL DEHYDRATASE HYPE"/>
    <property type="match status" value="1"/>
</dbReference>
<proteinExistence type="inferred from homology"/>
<gene>
    <name evidence="4" type="primary">hypE</name>
    <name evidence="4" type="ORF">GLW05_19840</name>
</gene>
<dbReference type="Gene3D" id="3.90.650.10">
    <property type="entry name" value="PurM-like C-terminal domain"/>
    <property type="match status" value="1"/>
</dbReference>
<name>A0A6I5A687_9BACI</name>
<dbReference type="GO" id="GO:0051604">
    <property type="term" value="P:protein maturation"/>
    <property type="evidence" value="ECO:0007669"/>
    <property type="project" value="TreeGrafter"/>
</dbReference>
<feature type="domain" description="PurM-like N-terminal" evidence="2">
    <location>
        <begin position="37"/>
        <end position="148"/>
    </location>
</feature>
<dbReference type="Pfam" id="PF00586">
    <property type="entry name" value="AIRS"/>
    <property type="match status" value="1"/>
</dbReference>
<reference evidence="4 5" key="1">
    <citation type="submission" date="2019-11" db="EMBL/GenBank/DDBJ databases">
        <title>Genome sequences of 17 halophilic strains isolated from different environments.</title>
        <authorList>
            <person name="Furrow R.E."/>
        </authorList>
    </citation>
    <scope>NUCLEOTIDE SEQUENCE [LARGE SCALE GENOMIC DNA]</scope>
    <source>
        <strain evidence="4 5">22514_16_FS</strain>
    </source>
</reference>
<dbReference type="InterPro" id="IPR036676">
    <property type="entry name" value="PurM-like_C_sf"/>
</dbReference>
<comment type="similarity">
    <text evidence="1">Belongs to the HypE family.</text>
</comment>
<dbReference type="PANTHER" id="PTHR30303">
    <property type="entry name" value="HYDROGENASE ISOENZYMES FORMATION PROTEIN HYPE"/>
    <property type="match status" value="1"/>
</dbReference>
<accession>A0A6I5A687</accession>
<evidence type="ECO:0000259" key="2">
    <source>
        <dbReference type="Pfam" id="PF00586"/>
    </source>
</evidence>
<dbReference type="InterPro" id="IPR011854">
    <property type="entry name" value="HypE"/>
</dbReference>
<protein>
    <submittedName>
        <fullName evidence="4">Hydrogenase expression/formation protein HypE</fullName>
    </submittedName>
</protein>
<dbReference type="Pfam" id="PF02769">
    <property type="entry name" value="AIRS_C"/>
    <property type="match status" value="1"/>
</dbReference>
<feature type="domain" description="PurM-like C-terminal" evidence="3">
    <location>
        <begin position="160"/>
        <end position="304"/>
    </location>
</feature>
<evidence type="ECO:0000259" key="3">
    <source>
        <dbReference type="Pfam" id="PF02769"/>
    </source>
</evidence>
<dbReference type="InterPro" id="IPR010918">
    <property type="entry name" value="PurM-like_C_dom"/>
</dbReference>
<dbReference type="Proteomes" id="UP000468638">
    <property type="component" value="Unassembled WGS sequence"/>
</dbReference>